<reference evidence="13" key="1">
    <citation type="journal article" date="2023" name="Plant J.">
        <title>Genome sequences and population genomics provide insights into the demographic history, inbreeding, and mutation load of two 'living fossil' tree species of Dipteronia.</title>
        <authorList>
            <person name="Feng Y."/>
            <person name="Comes H.P."/>
            <person name="Chen J."/>
            <person name="Zhu S."/>
            <person name="Lu R."/>
            <person name="Zhang X."/>
            <person name="Li P."/>
            <person name="Qiu J."/>
            <person name="Olsen K.M."/>
            <person name="Qiu Y."/>
        </authorList>
    </citation>
    <scope>NUCLEOTIDE SEQUENCE</scope>
    <source>
        <strain evidence="13">NBL</strain>
    </source>
</reference>
<name>A0AAE0AU88_9ROSI</name>
<evidence type="ECO:0000256" key="8">
    <source>
        <dbReference type="ARBA" id="ARBA00023136"/>
    </source>
</evidence>
<keyword evidence="8 12" id="KW-0472">Membrane</keyword>
<evidence type="ECO:0000256" key="1">
    <source>
        <dbReference type="ARBA" id="ARBA00004477"/>
    </source>
</evidence>
<feature type="region of interest" description="Disordered" evidence="11">
    <location>
        <begin position="180"/>
        <end position="201"/>
    </location>
</feature>
<gene>
    <name evidence="13" type="ORF">Dsin_010659</name>
</gene>
<dbReference type="GO" id="GO:0006465">
    <property type="term" value="P:signal peptide processing"/>
    <property type="evidence" value="ECO:0007669"/>
    <property type="project" value="InterPro"/>
</dbReference>
<dbReference type="AlphaFoldDB" id="A0AAE0AU88"/>
<dbReference type="PANTHER" id="PTHR11593:SF10">
    <property type="entry name" value="60S RIBOSOMAL PROTEIN L17"/>
    <property type="match status" value="1"/>
</dbReference>
<dbReference type="GO" id="GO:0022625">
    <property type="term" value="C:cytosolic large ribosomal subunit"/>
    <property type="evidence" value="ECO:0007669"/>
    <property type="project" value="TreeGrafter"/>
</dbReference>
<dbReference type="SUPFAM" id="SSF54843">
    <property type="entry name" value="Ribosomal protein L22"/>
    <property type="match status" value="1"/>
</dbReference>
<dbReference type="GO" id="GO:0003735">
    <property type="term" value="F:structural constituent of ribosome"/>
    <property type="evidence" value="ECO:0007669"/>
    <property type="project" value="InterPro"/>
</dbReference>
<feature type="transmembrane region" description="Helical" evidence="12">
    <location>
        <begin position="148"/>
        <end position="169"/>
    </location>
</feature>
<dbReference type="InterPro" id="IPR001063">
    <property type="entry name" value="Ribosomal_uL22"/>
</dbReference>
<dbReference type="Gene3D" id="3.90.470.10">
    <property type="entry name" value="Ribosomal protein L22/L17"/>
    <property type="match status" value="1"/>
</dbReference>
<keyword evidence="7 12" id="KW-1133">Transmembrane helix</keyword>
<sequence length="201" mass="22768">MVHKQAIPFTRFCRGVGRTAQAKNRHPNGQGRWPAKSAKFILDLLKNAESNAEVKGLDVDTLYISHIQVNQAQKQRRRTYRAHGRINPYMSSPCHIELIVSEKEESVKKEMDWQGQKLAEQLMQILLLAFAVVGFGGGYILGSFQMMVLIYASGVVLTTLITVPNWPFFNRNPLKWLDPSEAEKHPKPQLAVPSKKKSSKK</sequence>
<accession>A0AAE0AU88</accession>
<evidence type="ECO:0000256" key="2">
    <source>
        <dbReference type="ARBA" id="ARBA00005245"/>
    </source>
</evidence>
<keyword evidence="5" id="KW-0256">Endoplasmic reticulum</keyword>
<evidence type="ECO:0000256" key="5">
    <source>
        <dbReference type="ARBA" id="ARBA00022824"/>
    </source>
</evidence>
<proteinExistence type="inferred from homology"/>
<dbReference type="InterPro" id="IPR036394">
    <property type="entry name" value="Ribosomal_uL22_sf"/>
</dbReference>
<dbReference type="InterPro" id="IPR005721">
    <property type="entry name" value="Ribosomal_uL22_euk/arc"/>
</dbReference>
<keyword evidence="6 10" id="KW-0689">Ribosomal protein</keyword>
<dbReference type="Pfam" id="PF00237">
    <property type="entry name" value="Ribosomal_L22"/>
    <property type="match status" value="1"/>
</dbReference>
<evidence type="ECO:0000256" key="6">
    <source>
        <dbReference type="ARBA" id="ARBA00022980"/>
    </source>
</evidence>
<evidence type="ECO:0000256" key="12">
    <source>
        <dbReference type="SAM" id="Phobius"/>
    </source>
</evidence>
<evidence type="ECO:0000313" key="14">
    <source>
        <dbReference type="Proteomes" id="UP001281410"/>
    </source>
</evidence>
<dbReference type="GO" id="GO:0005787">
    <property type="term" value="C:signal peptidase complex"/>
    <property type="evidence" value="ECO:0007669"/>
    <property type="project" value="InterPro"/>
</dbReference>
<keyword evidence="14" id="KW-1185">Reference proteome</keyword>
<protein>
    <recommendedName>
        <fullName evidence="15">60S ribosomal protein L17</fullName>
    </recommendedName>
</protein>
<dbReference type="InterPro" id="IPR009542">
    <property type="entry name" value="Spc1/SPCS1"/>
</dbReference>
<evidence type="ECO:0000256" key="3">
    <source>
        <dbReference type="ARBA" id="ARBA00009451"/>
    </source>
</evidence>
<dbReference type="PANTHER" id="PTHR11593">
    <property type="entry name" value="60S RIBOSOMAL PROTEIN L17"/>
    <property type="match status" value="1"/>
</dbReference>
<evidence type="ECO:0000256" key="11">
    <source>
        <dbReference type="SAM" id="MobiDB-lite"/>
    </source>
</evidence>
<dbReference type="Proteomes" id="UP001281410">
    <property type="component" value="Unassembled WGS sequence"/>
</dbReference>
<evidence type="ECO:0008006" key="15">
    <source>
        <dbReference type="Google" id="ProtNLM"/>
    </source>
</evidence>
<dbReference type="CDD" id="cd00336">
    <property type="entry name" value="Ribosomal_L22"/>
    <property type="match status" value="1"/>
</dbReference>
<dbReference type="Pfam" id="PF06645">
    <property type="entry name" value="SPC12"/>
    <property type="match status" value="1"/>
</dbReference>
<feature type="transmembrane region" description="Helical" evidence="12">
    <location>
        <begin position="125"/>
        <end position="142"/>
    </location>
</feature>
<dbReference type="NCBIfam" id="TIGR01038">
    <property type="entry name" value="uL22_arch_euk"/>
    <property type="match status" value="1"/>
</dbReference>
<comment type="caution">
    <text evidence="13">The sequence shown here is derived from an EMBL/GenBank/DDBJ whole genome shotgun (WGS) entry which is preliminary data.</text>
</comment>
<evidence type="ECO:0000256" key="10">
    <source>
        <dbReference type="RuleBase" id="RU004005"/>
    </source>
</evidence>
<dbReference type="InterPro" id="IPR018260">
    <property type="entry name" value="Ribosomal_uL22_CS"/>
</dbReference>
<comment type="similarity">
    <text evidence="3 10">Belongs to the universal ribosomal protein uL22 family.</text>
</comment>
<evidence type="ECO:0000313" key="13">
    <source>
        <dbReference type="EMBL" id="KAK3223634.1"/>
    </source>
</evidence>
<keyword evidence="4 12" id="KW-0812">Transmembrane</keyword>
<evidence type="ECO:0000256" key="4">
    <source>
        <dbReference type="ARBA" id="ARBA00022692"/>
    </source>
</evidence>
<evidence type="ECO:0000256" key="7">
    <source>
        <dbReference type="ARBA" id="ARBA00022989"/>
    </source>
</evidence>
<dbReference type="EMBL" id="JANJYJ010000003">
    <property type="protein sequence ID" value="KAK3223634.1"/>
    <property type="molecule type" value="Genomic_DNA"/>
</dbReference>
<dbReference type="GO" id="GO:0002181">
    <property type="term" value="P:cytoplasmic translation"/>
    <property type="evidence" value="ECO:0007669"/>
    <property type="project" value="TreeGrafter"/>
</dbReference>
<keyword evidence="9 10" id="KW-0687">Ribonucleoprotein</keyword>
<comment type="subcellular location">
    <subcellularLocation>
        <location evidence="1">Endoplasmic reticulum membrane</location>
        <topology evidence="1">Multi-pass membrane protein</topology>
    </subcellularLocation>
</comment>
<evidence type="ECO:0000256" key="9">
    <source>
        <dbReference type="ARBA" id="ARBA00023274"/>
    </source>
</evidence>
<comment type="similarity">
    <text evidence="2">Belongs to the SPCS1 family.</text>
</comment>
<organism evidence="13 14">
    <name type="scientific">Dipteronia sinensis</name>
    <dbReference type="NCBI Taxonomy" id="43782"/>
    <lineage>
        <taxon>Eukaryota</taxon>
        <taxon>Viridiplantae</taxon>
        <taxon>Streptophyta</taxon>
        <taxon>Embryophyta</taxon>
        <taxon>Tracheophyta</taxon>
        <taxon>Spermatophyta</taxon>
        <taxon>Magnoliopsida</taxon>
        <taxon>eudicotyledons</taxon>
        <taxon>Gunneridae</taxon>
        <taxon>Pentapetalae</taxon>
        <taxon>rosids</taxon>
        <taxon>malvids</taxon>
        <taxon>Sapindales</taxon>
        <taxon>Sapindaceae</taxon>
        <taxon>Hippocastanoideae</taxon>
        <taxon>Acereae</taxon>
        <taxon>Dipteronia</taxon>
    </lineage>
</organism>
<dbReference type="PROSITE" id="PS00464">
    <property type="entry name" value="RIBOSOMAL_L22"/>
    <property type="match status" value="1"/>
</dbReference>